<dbReference type="Proteomes" id="UP000255423">
    <property type="component" value="Unassembled WGS sequence"/>
</dbReference>
<dbReference type="PANTHER" id="PTHR45947">
    <property type="entry name" value="SULFOQUINOVOSYL TRANSFERASE SQD2"/>
    <property type="match status" value="1"/>
</dbReference>
<sequence>MLTTVYPSPDLSVTNNTNVCHYFAKEWANQGHEVLVIHNYPIYLKIFHIIAKIFAPFLASKFNTLITTSYTTADKSLNIDGVQLVRMPLFKPLPHFAVPSKILHKQINKIKSYCKSHNFVPDIITGHFIYPHVPMVNELKKFYPNAKTCIVVHKQNWKMLKYLGSNPFEELNKIDVFGYRSFSLKREFEEKTSLRPNSFMCYSGIPEHFLQQKEALEISRPINKFIFVGSFIQRKYPEKILKAIAHSSIKDNFSLDYIGDGANRKIIEQIIRDKGYEKNVHLHGFVERQEVPNFLKKANCFVMISKDETFGLVYLEAMSMGCITIASKNEGMDGIIEDGKNGFLCEAGNEIELGHIIDKINTLPDDELKKISKNARNTALKLTDSNVAAMYLDGIKQNQ</sequence>
<name>A0A380S7J2_FIBSU</name>
<dbReference type="GO" id="GO:0016757">
    <property type="term" value="F:glycosyltransferase activity"/>
    <property type="evidence" value="ECO:0007669"/>
    <property type="project" value="InterPro"/>
</dbReference>
<dbReference type="Gene3D" id="3.40.50.2000">
    <property type="entry name" value="Glycogen Phosphorylase B"/>
    <property type="match status" value="2"/>
</dbReference>
<dbReference type="SUPFAM" id="SSF53756">
    <property type="entry name" value="UDP-Glycosyltransferase/glycogen phosphorylase"/>
    <property type="match status" value="1"/>
</dbReference>
<dbReference type="Pfam" id="PF00534">
    <property type="entry name" value="Glycos_transf_1"/>
    <property type="match status" value="1"/>
</dbReference>
<dbReference type="EMBL" id="UHJL01000003">
    <property type="protein sequence ID" value="SUQ24993.1"/>
    <property type="molecule type" value="Genomic_DNA"/>
</dbReference>
<evidence type="ECO:0000313" key="3">
    <source>
        <dbReference type="Proteomes" id="UP000255423"/>
    </source>
</evidence>
<dbReference type="InterPro" id="IPR001296">
    <property type="entry name" value="Glyco_trans_1"/>
</dbReference>
<proteinExistence type="predicted"/>
<dbReference type="InterPro" id="IPR050194">
    <property type="entry name" value="Glycosyltransferase_grp1"/>
</dbReference>
<organism evidence="2 3">
    <name type="scientific">Fibrobacter succinogenes</name>
    <name type="common">Bacteroides succinogenes</name>
    <dbReference type="NCBI Taxonomy" id="833"/>
    <lineage>
        <taxon>Bacteria</taxon>
        <taxon>Pseudomonadati</taxon>
        <taxon>Fibrobacterota</taxon>
        <taxon>Fibrobacteria</taxon>
        <taxon>Fibrobacterales</taxon>
        <taxon>Fibrobacteraceae</taxon>
        <taxon>Fibrobacter</taxon>
    </lineage>
</organism>
<dbReference type="AlphaFoldDB" id="A0A380S7J2"/>
<reference evidence="2 3" key="1">
    <citation type="submission" date="2017-08" db="EMBL/GenBank/DDBJ databases">
        <authorList>
            <person name="de Groot N.N."/>
        </authorList>
    </citation>
    <scope>NUCLEOTIDE SEQUENCE [LARGE SCALE GENOMIC DNA]</scope>
    <source>
        <strain evidence="2 3">HM2</strain>
    </source>
</reference>
<accession>A0A380S7J2</accession>
<gene>
    <name evidence="2" type="ORF">SAMN05661053_2407</name>
</gene>
<feature type="domain" description="Glycosyl transferase family 1" evidence="1">
    <location>
        <begin position="214"/>
        <end position="377"/>
    </location>
</feature>
<dbReference type="PANTHER" id="PTHR45947:SF3">
    <property type="entry name" value="SULFOQUINOVOSYL TRANSFERASE SQD2"/>
    <property type="match status" value="1"/>
</dbReference>
<evidence type="ECO:0000259" key="1">
    <source>
        <dbReference type="Pfam" id="PF00534"/>
    </source>
</evidence>
<protein>
    <submittedName>
        <fullName evidence="2">Glycosyltransferase involved in cell wall bisynthesis</fullName>
    </submittedName>
</protein>
<evidence type="ECO:0000313" key="2">
    <source>
        <dbReference type="EMBL" id="SUQ24993.1"/>
    </source>
</evidence>
<keyword evidence="2" id="KW-0808">Transferase</keyword>